<name>A0A5N6SE90_ASPPS</name>
<evidence type="ECO:0000313" key="2">
    <source>
        <dbReference type="Proteomes" id="UP000325672"/>
    </source>
</evidence>
<sequence length="85" mass="9129">MTVEVISAPPGCCSDVLFNGNHLQNISNANDRVSGVVLYIDPKIALPELVSLEWGYIDSLPESNLLMTTISGHRAIALHPTTLAI</sequence>
<accession>A0A5N6SE90</accession>
<organism evidence="1 2">
    <name type="scientific">Aspergillus pseudotamarii</name>
    <dbReference type="NCBI Taxonomy" id="132259"/>
    <lineage>
        <taxon>Eukaryota</taxon>
        <taxon>Fungi</taxon>
        <taxon>Dikarya</taxon>
        <taxon>Ascomycota</taxon>
        <taxon>Pezizomycotina</taxon>
        <taxon>Eurotiomycetes</taxon>
        <taxon>Eurotiomycetidae</taxon>
        <taxon>Eurotiales</taxon>
        <taxon>Aspergillaceae</taxon>
        <taxon>Aspergillus</taxon>
        <taxon>Aspergillus subgen. Circumdati</taxon>
    </lineage>
</organism>
<reference evidence="1 2" key="1">
    <citation type="submission" date="2019-04" db="EMBL/GenBank/DDBJ databases">
        <title>Friends and foes A comparative genomics study of 23 Aspergillus species from section Flavi.</title>
        <authorList>
            <consortium name="DOE Joint Genome Institute"/>
            <person name="Kjaerbolling I."/>
            <person name="Vesth T."/>
            <person name="Frisvad J.C."/>
            <person name="Nybo J.L."/>
            <person name="Theobald S."/>
            <person name="Kildgaard S."/>
            <person name="Isbrandt T."/>
            <person name="Kuo A."/>
            <person name="Sato A."/>
            <person name="Lyhne E.K."/>
            <person name="Kogle M.E."/>
            <person name="Wiebenga A."/>
            <person name="Kun R.S."/>
            <person name="Lubbers R.J."/>
            <person name="Makela M.R."/>
            <person name="Barry K."/>
            <person name="Chovatia M."/>
            <person name="Clum A."/>
            <person name="Daum C."/>
            <person name="Haridas S."/>
            <person name="He G."/>
            <person name="LaButti K."/>
            <person name="Lipzen A."/>
            <person name="Mondo S."/>
            <person name="Riley R."/>
            <person name="Salamov A."/>
            <person name="Simmons B.A."/>
            <person name="Magnuson J.K."/>
            <person name="Henrissat B."/>
            <person name="Mortensen U.H."/>
            <person name="Larsen T.O."/>
            <person name="Devries R.P."/>
            <person name="Grigoriev I.V."/>
            <person name="Machida M."/>
            <person name="Baker S.E."/>
            <person name="Andersen M.R."/>
        </authorList>
    </citation>
    <scope>NUCLEOTIDE SEQUENCE [LARGE SCALE GENOMIC DNA]</scope>
    <source>
        <strain evidence="1 2">CBS 117625</strain>
    </source>
</reference>
<dbReference type="RefSeq" id="XP_031908998.1">
    <property type="nucleotide sequence ID" value="XM_032055876.1"/>
</dbReference>
<protein>
    <submittedName>
        <fullName evidence="1">Uncharacterized protein</fullName>
    </submittedName>
</protein>
<evidence type="ECO:0000313" key="1">
    <source>
        <dbReference type="EMBL" id="KAE8132935.1"/>
    </source>
</evidence>
<dbReference type="EMBL" id="ML743624">
    <property type="protein sequence ID" value="KAE8132935.1"/>
    <property type="molecule type" value="Genomic_DNA"/>
</dbReference>
<gene>
    <name evidence="1" type="ORF">BDV38DRAFT_259946</name>
</gene>
<dbReference type="AlphaFoldDB" id="A0A5N6SE90"/>
<dbReference type="Proteomes" id="UP000325672">
    <property type="component" value="Unassembled WGS sequence"/>
</dbReference>
<proteinExistence type="predicted"/>
<dbReference type="OrthoDB" id="1657402at2759"/>
<keyword evidence="2" id="KW-1185">Reference proteome</keyword>
<dbReference type="GeneID" id="43640086"/>